<dbReference type="Pfam" id="PF21948">
    <property type="entry name" value="LplA-B_cat"/>
    <property type="match status" value="1"/>
</dbReference>
<evidence type="ECO:0000313" key="5">
    <source>
        <dbReference type="Proteomes" id="UP000298663"/>
    </source>
</evidence>
<comment type="caution">
    <text evidence="4">The sequence shown here is derived from an EMBL/GenBank/DDBJ whole genome shotgun (WGS) entry which is preliminary data.</text>
</comment>
<keyword evidence="5" id="KW-1185">Reference proteome</keyword>
<keyword evidence="2" id="KW-1133">Transmembrane helix</keyword>
<organism evidence="4 5">
    <name type="scientific">Steinernema carpocapsae</name>
    <name type="common">Entomopathogenic nematode</name>
    <dbReference type="NCBI Taxonomy" id="34508"/>
    <lineage>
        <taxon>Eukaryota</taxon>
        <taxon>Metazoa</taxon>
        <taxon>Ecdysozoa</taxon>
        <taxon>Nematoda</taxon>
        <taxon>Chromadorea</taxon>
        <taxon>Rhabditida</taxon>
        <taxon>Tylenchina</taxon>
        <taxon>Panagrolaimomorpha</taxon>
        <taxon>Strongyloidoidea</taxon>
        <taxon>Steinernematidae</taxon>
        <taxon>Steinernema</taxon>
    </lineage>
</organism>
<feature type="compositionally biased region" description="Basic and acidic residues" evidence="1">
    <location>
        <begin position="65"/>
        <end position="77"/>
    </location>
</feature>
<feature type="domain" description="BPL/LPL catalytic" evidence="3">
    <location>
        <begin position="72"/>
        <end position="253"/>
    </location>
</feature>
<sequence length="471" mass="53073">MRDFQNASTSPYDFYHFCNATSRTSFAISFATLFTALLSFSNLAPLVKPVRLGRIDYNDATPRSARGEDKQSEDLKTPNRVKHNPVYTVGKWERQYTVEEERRLKDLGAEFYRTDRGGLITFHGPLQLLAYPIVILGKWRESAKRRSKNASRYSTALRLSQRQTGVLCPQECGQKRLREFATPDRSTHPEPATMSKPKRAIMSKRSQMSTMGNQENSAYQHPLGLPPRLPQWMIKEVAVEMQFLPSEKTGITVSKGLLVIKMEQQSAINKLFLCDYITQINERPIESKKMFYNILHAIKKGGNAPFTVTVRRPIWNTPTNRLPQGYDRPPGYQYFLGLLVLYPGSSLGINIKSFNSKVYVSHTEQNCLSSTTCYIGDCIVDVSGVPVTSTAGCSERITVGLKEDKFVTLTIERAVAVRAVRMALIAEKTARIDPVMAKDCIDIGAQETERFTRNDSPALVGIYKTKPTEST</sequence>
<gene>
    <name evidence="4" type="ORF">L596_022815</name>
</gene>
<dbReference type="OrthoDB" id="5875756at2759"/>
<dbReference type="STRING" id="34508.A0A4U5MNH6"/>
<dbReference type="EMBL" id="AZBU02000007">
    <property type="protein sequence ID" value="TKR70842.1"/>
    <property type="molecule type" value="Genomic_DNA"/>
</dbReference>
<accession>A0A4U5MNH6</accession>
<proteinExistence type="predicted"/>
<evidence type="ECO:0000256" key="1">
    <source>
        <dbReference type="SAM" id="MobiDB-lite"/>
    </source>
</evidence>
<dbReference type="PANTHER" id="PTHR31327">
    <property type="entry name" value="SPERM MEIOSIS PDZ DOMAIN CONTAINING PROTEINS-RELATED"/>
    <property type="match status" value="1"/>
</dbReference>
<evidence type="ECO:0000259" key="3">
    <source>
        <dbReference type="PROSITE" id="PS51733"/>
    </source>
</evidence>
<keyword evidence="2" id="KW-0472">Membrane</keyword>
<dbReference type="SUPFAM" id="SSF55681">
    <property type="entry name" value="Class II aaRS and biotin synthetases"/>
    <property type="match status" value="1"/>
</dbReference>
<evidence type="ECO:0000313" key="4">
    <source>
        <dbReference type="EMBL" id="TKR70842.1"/>
    </source>
</evidence>
<dbReference type="PROSITE" id="PS51733">
    <property type="entry name" value="BPL_LPL_CATALYTIC"/>
    <property type="match status" value="1"/>
</dbReference>
<feature type="region of interest" description="Disordered" evidence="1">
    <location>
        <begin position="58"/>
        <end position="80"/>
    </location>
</feature>
<dbReference type="InterPro" id="IPR045864">
    <property type="entry name" value="aa-tRNA-synth_II/BPL/LPL"/>
</dbReference>
<dbReference type="InterPro" id="IPR004143">
    <property type="entry name" value="BPL_LPL_catalytic"/>
</dbReference>
<dbReference type="Proteomes" id="UP000298663">
    <property type="component" value="Unassembled WGS sequence"/>
</dbReference>
<keyword evidence="2" id="KW-0812">Transmembrane</keyword>
<name>A0A4U5MNH6_STECR</name>
<dbReference type="InterPro" id="IPR040264">
    <property type="entry name" value="T15H9.4-like"/>
</dbReference>
<dbReference type="Gene3D" id="3.30.930.10">
    <property type="entry name" value="Bira Bifunctional Protein, Domain 2"/>
    <property type="match status" value="1"/>
</dbReference>
<evidence type="ECO:0000256" key="2">
    <source>
        <dbReference type="SAM" id="Phobius"/>
    </source>
</evidence>
<dbReference type="AlphaFoldDB" id="A0A4U5MNH6"/>
<feature type="transmembrane region" description="Helical" evidence="2">
    <location>
        <begin position="26"/>
        <end position="47"/>
    </location>
</feature>
<reference evidence="4 5" key="2">
    <citation type="journal article" date="2019" name="G3 (Bethesda)">
        <title>Hybrid Assembly of the Genome of the Entomopathogenic Nematode Steinernema carpocapsae Identifies the X-Chromosome.</title>
        <authorList>
            <person name="Serra L."/>
            <person name="Macchietto M."/>
            <person name="Macias-Munoz A."/>
            <person name="McGill C.J."/>
            <person name="Rodriguez I.M."/>
            <person name="Rodriguez B."/>
            <person name="Murad R."/>
            <person name="Mortazavi A."/>
        </authorList>
    </citation>
    <scope>NUCLEOTIDE SEQUENCE [LARGE SCALE GENOMIC DNA]</scope>
    <source>
        <strain evidence="4 5">ALL</strain>
    </source>
</reference>
<reference evidence="4 5" key="1">
    <citation type="journal article" date="2015" name="Genome Biol.">
        <title>Comparative genomics of Steinernema reveals deeply conserved gene regulatory networks.</title>
        <authorList>
            <person name="Dillman A.R."/>
            <person name="Macchietto M."/>
            <person name="Porter C.F."/>
            <person name="Rogers A."/>
            <person name="Williams B."/>
            <person name="Antoshechkin I."/>
            <person name="Lee M.M."/>
            <person name="Goodwin Z."/>
            <person name="Lu X."/>
            <person name="Lewis E.E."/>
            <person name="Goodrich-Blair H."/>
            <person name="Stock S.P."/>
            <person name="Adams B.J."/>
            <person name="Sternberg P.W."/>
            <person name="Mortazavi A."/>
        </authorList>
    </citation>
    <scope>NUCLEOTIDE SEQUENCE [LARGE SCALE GENOMIC DNA]</scope>
    <source>
        <strain evidence="4 5">ALL</strain>
    </source>
</reference>
<protein>
    <recommendedName>
        <fullName evidence="3">BPL/LPL catalytic domain-containing protein</fullName>
    </recommendedName>
</protein>